<protein>
    <recommendedName>
        <fullName evidence="7">Lysozyme</fullName>
        <ecNumber evidence="7">3.2.1.17</ecNumber>
    </recommendedName>
</protein>
<accession>A0A9X3E4I1</accession>
<feature type="transmembrane region" description="Helical" evidence="8">
    <location>
        <begin position="192"/>
        <end position="212"/>
    </location>
</feature>
<organism evidence="9 10">
    <name type="scientific">Kaistia nematophila</name>
    <dbReference type="NCBI Taxonomy" id="2994654"/>
    <lineage>
        <taxon>Bacteria</taxon>
        <taxon>Pseudomonadati</taxon>
        <taxon>Pseudomonadota</taxon>
        <taxon>Alphaproteobacteria</taxon>
        <taxon>Hyphomicrobiales</taxon>
        <taxon>Kaistiaceae</taxon>
        <taxon>Kaistia</taxon>
    </lineage>
</organism>
<evidence type="ECO:0000256" key="8">
    <source>
        <dbReference type="SAM" id="Phobius"/>
    </source>
</evidence>
<keyword evidence="2 7" id="KW-0929">Antimicrobial</keyword>
<dbReference type="GO" id="GO:0003796">
    <property type="term" value="F:lysozyme activity"/>
    <property type="evidence" value="ECO:0007669"/>
    <property type="project" value="UniProtKB-EC"/>
</dbReference>
<comment type="caution">
    <text evidence="9">The sequence shown here is derived from an EMBL/GenBank/DDBJ whole genome shotgun (WGS) entry which is preliminary data.</text>
</comment>
<dbReference type="PANTHER" id="PTHR38107:SF3">
    <property type="entry name" value="LYSOZYME RRRD-RELATED"/>
    <property type="match status" value="1"/>
</dbReference>
<dbReference type="Gene3D" id="1.10.530.40">
    <property type="match status" value="1"/>
</dbReference>
<dbReference type="PANTHER" id="PTHR38107">
    <property type="match status" value="1"/>
</dbReference>
<dbReference type="InterPro" id="IPR051018">
    <property type="entry name" value="Bacteriophage_GH24"/>
</dbReference>
<dbReference type="InterPro" id="IPR023347">
    <property type="entry name" value="Lysozyme_dom_sf"/>
</dbReference>
<dbReference type="EMBL" id="JAPKNK010000006">
    <property type="protein sequence ID" value="MCX5570637.1"/>
    <property type="molecule type" value="Genomic_DNA"/>
</dbReference>
<dbReference type="GO" id="GO:0009253">
    <property type="term" value="P:peptidoglycan catabolic process"/>
    <property type="evidence" value="ECO:0007669"/>
    <property type="project" value="InterPro"/>
</dbReference>
<dbReference type="GO" id="GO:0031640">
    <property type="term" value="P:killing of cells of another organism"/>
    <property type="evidence" value="ECO:0007669"/>
    <property type="project" value="UniProtKB-KW"/>
</dbReference>
<evidence type="ECO:0000313" key="9">
    <source>
        <dbReference type="EMBL" id="MCX5570637.1"/>
    </source>
</evidence>
<keyword evidence="4 7" id="KW-0378">Hydrolase</keyword>
<dbReference type="InterPro" id="IPR002196">
    <property type="entry name" value="Glyco_hydro_24"/>
</dbReference>
<dbReference type="InterPro" id="IPR033907">
    <property type="entry name" value="Endolysin_autolysin"/>
</dbReference>
<evidence type="ECO:0000256" key="2">
    <source>
        <dbReference type="ARBA" id="ARBA00022529"/>
    </source>
</evidence>
<keyword evidence="3 7" id="KW-0081">Bacteriolytic enzyme</keyword>
<keyword evidence="8" id="KW-0472">Membrane</keyword>
<evidence type="ECO:0000256" key="1">
    <source>
        <dbReference type="ARBA" id="ARBA00000632"/>
    </source>
</evidence>
<evidence type="ECO:0000256" key="6">
    <source>
        <dbReference type="ARBA" id="ARBA00023295"/>
    </source>
</evidence>
<keyword evidence="8" id="KW-0812">Transmembrane</keyword>
<dbReference type="SUPFAM" id="SSF53955">
    <property type="entry name" value="Lysozyme-like"/>
    <property type="match status" value="1"/>
</dbReference>
<dbReference type="AlphaFoldDB" id="A0A9X3E4I1"/>
<dbReference type="CDD" id="cd00737">
    <property type="entry name" value="lyz_endolysin_autolysin"/>
    <property type="match status" value="1"/>
</dbReference>
<evidence type="ECO:0000256" key="5">
    <source>
        <dbReference type="ARBA" id="ARBA00023200"/>
    </source>
</evidence>
<dbReference type="Pfam" id="PF00959">
    <property type="entry name" value="Phage_lysozyme"/>
    <property type="match status" value="1"/>
</dbReference>
<evidence type="ECO:0000313" key="10">
    <source>
        <dbReference type="Proteomes" id="UP001144805"/>
    </source>
</evidence>
<dbReference type="InterPro" id="IPR034690">
    <property type="entry name" value="Endolysin_T4_type"/>
</dbReference>
<gene>
    <name evidence="9" type="ORF">OSH07_15615</name>
</gene>
<evidence type="ECO:0000256" key="4">
    <source>
        <dbReference type="ARBA" id="ARBA00022801"/>
    </source>
</evidence>
<keyword evidence="8" id="KW-1133">Transmembrane helix</keyword>
<dbReference type="Proteomes" id="UP001144805">
    <property type="component" value="Unassembled WGS sequence"/>
</dbReference>
<dbReference type="InterPro" id="IPR023346">
    <property type="entry name" value="Lysozyme-like_dom_sf"/>
</dbReference>
<dbReference type="GO" id="GO:0016998">
    <property type="term" value="P:cell wall macromolecule catabolic process"/>
    <property type="evidence" value="ECO:0007669"/>
    <property type="project" value="InterPro"/>
</dbReference>
<keyword evidence="10" id="KW-1185">Reference proteome</keyword>
<reference evidence="9" key="1">
    <citation type="submission" date="2022-11" db="EMBL/GenBank/DDBJ databases">
        <title>Biodiversity and phylogenetic relationships of bacteria.</title>
        <authorList>
            <person name="Machado R.A.R."/>
            <person name="Bhat A."/>
            <person name="Loulou A."/>
            <person name="Kallel S."/>
        </authorList>
    </citation>
    <scope>NUCLEOTIDE SEQUENCE</scope>
    <source>
        <strain evidence="9">K-TC2</strain>
    </source>
</reference>
<dbReference type="GO" id="GO:0042742">
    <property type="term" value="P:defense response to bacterium"/>
    <property type="evidence" value="ECO:0007669"/>
    <property type="project" value="UniProtKB-KW"/>
</dbReference>
<evidence type="ECO:0000256" key="7">
    <source>
        <dbReference type="RuleBase" id="RU003788"/>
    </source>
</evidence>
<keyword evidence="6 7" id="KW-0326">Glycosidase</keyword>
<proteinExistence type="inferred from homology"/>
<evidence type="ECO:0000256" key="3">
    <source>
        <dbReference type="ARBA" id="ARBA00022638"/>
    </source>
</evidence>
<comment type="catalytic activity">
    <reaction evidence="1 7">
        <text>Hydrolysis of (1-&gt;4)-beta-linkages between N-acetylmuramic acid and N-acetyl-D-glucosamine residues in a peptidoglycan and between N-acetyl-D-glucosamine residues in chitodextrins.</text>
        <dbReference type="EC" id="3.2.1.17"/>
    </reaction>
</comment>
<name>A0A9X3E4I1_9HYPH</name>
<dbReference type="HAMAP" id="MF_04110">
    <property type="entry name" value="ENDOLYSIN_T4"/>
    <property type="match status" value="1"/>
</dbReference>
<sequence length="220" mass="23214">MTREVTAAGIAMIKGFEGFKAKAYLDTGNVLTIGYGHTSDSNYVVKAGAVITEAKAEELLRLDLREAEEIINRLVKVSLNDNQFAALVSFVFNIGEKQFRGSTLLKKLNKGDYASVPAEMAKWVNDNGKKITGLVNRRNAEGGLWVKGSFVSSASVPAAPPKANILTKPEVLMPAATAAGTVIAAANGPGPIAYAIGAVIVIGAAVAAFYFIRLTLQASR</sequence>
<dbReference type="EC" id="3.2.1.17" evidence="7"/>
<comment type="similarity">
    <text evidence="7">Belongs to the glycosyl hydrolase 24 family.</text>
</comment>
<dbReference type="RefSeq" id="WP_266339596.1">
    <property type="nucleotide sequence ID" value="NZ_JAPKNK010000006.1"/>
</dbReference>
<keyword evidence="5" id="KW-1035">Host cytoplasm</keyword>